<dbReference type="InterPro" id="IPR018547">
    <property type="entry name" value="AbiEi_C"/>
</dbReference>
<reference evidence="2" key="1">
    <citation type="journal article" date="2014" name="Front. Microbiol.">
        <title>High frequency of phylogenetically diverse reductive dehalogenase-homologous genes in deep subseafloor sedimentary metagenomes.</title>
        <authorList>
            <person name="Kawai M."/>
            <person name="Futagami T."/>
            <person name="Toyoda A."/>
            <person name="Takaki Y."/>
            <person name="Nishi S."/>
            <person name="Hori S."/>
            <person name="Arai W."/>
            <person name="Tsubouchi T."/>
            <person name="Morono Y."/>
            <person name="Uchiyama I."/>
            <person name="Ito T."/>
            <person name="Fujiyama A."/>
            <person name="Inagaki F."/>
            <person name="Takami H."/>
        </authorList>
    </citation>
    <scope>NUCLEOTIDE SEQUENCE</scope>
    <source>
        <strain evidence="2">Expedition CK06-06</strain>
    </source>
</reference>
<comment type="caution">
    <text evidence="2">The sequence shown here is derived from an EMBL/GenBank/DDBJ whole genome shotgun (WGS) entry which is preliminary data.</text>
</comment>
<accession>X1W282</accession>
<gene>
    <name evidence="2" type="ORF">S12H4_60536</name>
</gene>
<evidence type="ECO:0000259" key="1">
    <source>
        <dbReference type="Pfam" id="PF09407"/>
    </source>
</evidence>
<dbReference type="EMBL" id="BARW01039869">
    <property type="protein sequence ID" value="GAJ23250.1"/>
    <property type="molecule type" value="Genomic_DNA"/>
</dbReference>
<name>X1W282_9ZZZZ</name>
<organism evidence="2">
    <name type="scientific">marine sediment metagenome</name>
    <dbReference type="NCBI Taxonomy" id="412755"/>
    <lineage>
        <taxon>unclassified sequences</taxon>
        <taxon>metagenomes</taxon>
        <taxon>ecological metagenomes</taxon>
    </lineage>
</organism>
<dbReference type="Pfam" id="PF09407">
    <property type="entry name" value="AbiEi_1"/>
    <property type="match status" value="1"/>
</dbReference>
<dbReference type="AlphaFoldDB" id="X1W282"/>
<evidence type="ECO:0000313" key="2">
    <source>
        <dbReference type="EMBL" id="GAJ23250.1"/>
    </source>
</evidence>
<feature type="domain" description="AbiEi antitoxin C-terminal" evidence="1">
    <location>
        <begin position="6"/>
        <end position="129"/>
    </location>
</feature>
<sequence>MGETPYYIGYSSMYNYWGFTEQIPQKVTVLNTEKNRMRKIGKISFRAMKISSKKMYGIKKIKIDEEYVSISDKERSLVDFISNPIGSWGNVQEVINEQVKNIDVKKFVRYLIKFPVIAIRKRAGLMLEL</sequence>
<protein>
    <recommendedName>
        <fullName evidence="1">AbiEi antitoxin C-terminal domain-containing protein</fullName>
    </recommendedName>
</protein>
<proteinExistence type="predicted"/>